<keyword evidence="4" id="KW-0808">Transferase</keyword>
<evidence type="ECO:0000313" key="11">
    <source>
        <dbReference type="Proteomes" id="UP000177953"/>
    </source>
</evidence>
<dbReference type="AlphaFoldDB" id="A0A1F6MEM5"/>
<evidence type="ECO:0000259" key="9">
    <source>
        <dbReference type="Pfam" id="PF13231"/>
    </source>
</evidence>
<evidence type="ECO:0000256" key="2">
    <source>
        <dbReference type="ARBA" id="ARBA00022475"/>
    </source>
</evidence>
<evidence type="ECO:0000256" key="4">
    <source>
        <dbReference type="ARBA" id="ARBA00022679"/>
    </source>
</evidence>
<keyword evidence="2" id="KW-1003">Cell membrane</keyword>
<dbReference type="GO" id="GO:0009103">
    <property type="term" value="P:lipopolysaccharide biosynthetic process"/>
    <property type="evidence" value="ECO:0007669"/>
    <property type="project" value="UniProtKB-ARBA"/>
</dbReference>
<feature type="transmembrane region" description="Helical" evidence="8">
    <location>
        <begin position="356"/>
        <end position="376"/>
    </location>
</feature>
<evidence type="ECO:0000256" key="3">
    <source>
        <dbReference type="ARBA" id="ARBA00022676"/>
    </source>
</evidence>
<dbReference type="InterPro" id="IPR038731">
    <property type="entry name" value="RgtA/B/C-like"/>
</dbReference>
<dbReference type="GO" id="GO:0005886">
    <property type="term" value="C:plasma membrane"/>
    <property type="evidence" value="ECO:0007669"/>
    <property type="project" value="UniProtKB-SubCell"/>
</dbReference>
<dbReference type="Pfam" id="PF13231">
    <property type="entry name" value="PMT_2"/>
    <property type="match status" value="1"/>
</dbReference>
<evidence type="ECO:0000256" key="5">
    <source>
        <dbReference type="ARBA" id="ARBA00022692"/>
    </source>
</evidence>
<keyword evidence="6 8" id="KW-1133">Transmembrane helix</keyword>
<feature type="transmembrane region" description="Helical" evidence="8">
    <location>
        <begin position="284"/>
        <end position="304"/>
    </location>
</feature>
<feature type="transmembrane region" description="Helical" evidence="8">
    <location>
        <begin position="89"/>
        <end position="107"/>
    </location>
</feature>
<keyword evidence="7 8" id="KW-0472">Membrane</keyword>
<feature type="domain" description="Glycosyltransferase RgtA/B/C/D-like" evidence="9">
    <location>
        <begin position="69"/>
        <end position="220"/>
    </location>
</feature>
<feature type="transmembrane region" description="Helical" evidence="8">
    <location>
        <begin position="205"/>
        <end position="224"/>
    </location>
</feature>
<keyword evidence="5 8" id="KW-0812">Transmembrane</keyword>
<evidence type="ECO:0000256" key="1">
    <source>
        <dbReference type="ARBA" id="ARBA00004651"/>
    </source>
</evidence>
<dbReference type="PANTHER" id="PTHR33908">
    <property type="entry name" value="MANNOSYLTRANSFERASE YKCB-RELATED"/>
    <property type="match status" value="1"/>
</dbReference>
<protein>
    <recommendedName>
        <fullName evidence="9">Glycosyltransferase RgtA/B/C/D-like domain-containing protein</fullName>
    </recommendedName>
</protein>
<gene>
    <name evidence="10" type="ORF">A2754_00690</name>
</gene>
<feature type="transmembrane region" description="Helical" evidence="8">
    <location>
        <begin position="145"/>
        <end position="161"/>
    </location>
</feature>
<accession>A0A1F6MEM5</accession>
<feature type="transmembrane region" description="Helical" evidence="8">
    <location>
        <begin position="324"/>
        <end position="349"/>
    </location>
</feature>
<feature type="transmembrane region" description="Helical" evidence="8">
    <location>
        <begin position="119"/>
        <end position="139"/>
    </location>
</feature>
<feature type="transmembrane region" description="Helical" evidence="8">
    <location>
        <begin position="382"/>
        <end position="400"/>
    </location>
</feature>
<dbReference type="PANTHER" id="PTHR33908:SF11">
    <property type="entry name" value="MEMBRANE PROTEIN"/>
    <property type="match status" value="1"/>
</dbReference>
<dbReference type="Proteomes" id="UP000177953">
    <property type="component" value="Unassembled WGS sequence"/>
</dbReference>
<sequence length="441" mass="50218">MAIIKNKILLALVIISFALPLGYSFWYKIPPVVDAQAYDRIAINIIDGFGFREDRAKSFEFDTSIVRAGPGYEFFLAGIYSLFGHHYEAVWILQALLHALSALLLFLICQKIFPEKGRVIGLVAAVLFGLHPDLIEISAMLMTETLYLFLIILTVYIFAWVHEKPDNKFISSLLGVVAGASILTRPPMVLFVPVVLYAYYRLKNYRSALIFCFGLAFALLPWVLRNYFVYHQLILTTLIGEYNVWVGNTLLSNGGQISGGFNPLTTYTEANGFFGLKAKASAEFWSFVFGYPLIFIKLCLIRFVRYFSLIRPMGFWFYQTGLQQLIFIVSSATAIALLFWSGFTGMAIAFKERRPFFYYLIILATTSPLVLIPTVVQSRYRFQIYPFLAIFGAYALVAIYNKHSQFKKIPVIVGISLLIISLVDMVSFWETVTERLHLFIK</sequence>
<evidence type="ECO:0000256" key="6">
    <source>
        <dbReference type="ARBA" id="ARBA00022989"/>
    </source>
</evidence>
<keyword evidence="3" id="KW-0328">Glycosyltransferase</keyword>
<organism evidence="10 11">
    <name type="scientific">Candidatus Magasanikbacteria bacterium RIFCSPHIGHO2_01_FULL_47_8</name>
    <dbReference type="NCBI Taxonomy" id="1798673"/>
    <lineage>
        <taxon>Bacteria</taxon>
        <taxon>Candidatus Magasanikiibacteriota</taxon>
    </lineage>
</organism>
<feature type="transmembrane region" description="Helical" evidence="8">
    <location>
        <begin position="409"/>
        <end position="429"/>
    </location>
</feature>
<evidence type="ECO:0000256" key="7">
    <source>
        <dbReference type="ARBA" id="ARBA00023136"/>
    </source>
</evidence>
<feature type="transmembrane region" description="Helical" evidence="8">
    <location>
        <begin position="173"/>
        <end position="199"/>
    </location>
</feature>
<name>A0A1F6MEM5_9BACT</name>
<dbReference type="InterPro" id="IPR050297">
    <property type="entry name" value="LipidA_mod_glycosyltrf_83"/>
</dbReference>
<proteinExistence type="predicted"/>
<reference evidence="10 11" key="1">
    <citation type="journal article" date="2016" name="Nat. Commun.">
        <title>Thousands of microbial genomes shed light on interconnected biogeochemical processes in an aquifer system.</title>
        <authorList>
            <person name="Anantharaman K."/>
            <person name="Brown C.T."/>
            <person name="Hug L.A."/>
            <person name="Sharon I."/>
            <person name="Castelle C.J."/>
            <person name="Probst A.J."/>
            <person name="Thomas B.C."/>
            <person name="Singh A."/>
            <person name="Wilkins M.J."/>
            <person name="Karaoz U."/>
            <person name="Brodie E.L."/>
            <person name="Williams K.H."/>
            <person name="Hubbard S.S."/>
            <person name="Banfield J.F."/>
        </authorList>
    </citation>
    <scope>NUCLEOTIDE SEQUENCE [LARGE SCALE GENOMIC DNA]</scope>
</reference>
<evidence type="ECO:0000256" key="8">
    <source>
        <dbReference type="SAM" id="Phobius"/>
    </source>
</evidence>
<comment type="caution">
    <text evidence="10">The sequence shown here is derived from an EMBL/GenBank/DDBJ whole genome shotgun (WGS) entry which is preliminary data.</text>
</comment>
<dbReference type="EMBL" id="MFPU01000016">
    <property type="protein sequence ID" value="OGH70086.1"/>
    <property type="molecule type" value="Genomic_DNA"/>
</dbReference>
<comment type="subcellular location">
    <subcellularLocation>
        <location evidence="1">Cell membrane</location>
        <topology evidence="1">Multi-pass membrane protein</topology>
    </subcellularLocation>
</comment>
<evidence type="ECO:0000313" key="10">
    <source>
        <dbReference type="EMBL" id="OGH70086.1"/>
    </source>
</evidence>
<dbReference type="GO" id="GO:0016763">
    <property type="term" value="F:pentosyltransferase activity"/>
    <property type="evidence" value="ECO:0007669"/>
    <property type="project" value="TreeGrafter"/>
</dbReference>